<evidence type="ECO:0000313" key="3">
    <source>
        <dbReference type="Proteomes" id="UP000784294"/>
    </source>
</evidence>
<evidence type="ECO:0000313" key="2">
    <source>
        <dbReference type="EMBL" id="VEL10878.1"/>
    </source>
</evidence>
<proteinExistence type="predicted"/>
<dbReference type="EMBL" id="CAAALY010010196">
    <property type="protein sequence ID" value="VEL10878.1"/>
    <property type="molecule type" value="Genomic_DNA"/>
</dbReference>
<evidence type="ECO:0000256" key="1">
    <source>
        <dbReference type="SAM" id="MobiDB-lite"/>
    </source>
</evidence>
<keyword evidence="3" id="KW-1185">Reference proteome</keyword>
<reference evidence="2" key="1">
    <citation type="submission" date="2018-11" db="EMBL/GenBank/DDBJ databases">
        <authorList>
            <consortium name="Pathogen Informatics"/>
        </authorList>
    </citation>
    <scope>NUCLEOTIDE SEQUENCE</scope>
</reference>
<sequence>MHNFTAEVWGADWGQDVRNGIRLRPNGDRSVSQFVRQWDWRCEKGHANSSQAGSCLPFHPPIIWLLGKFDIPLRPESLWPARLCDLPSRQSAPYGLRTSEAVGPLSVGRLVSVSPQCVRSNYKFMPRPNSGDGQEETFRMPQPSRRAQLDKHKGSVRVDCG</sequence>
<name>A0A448WG37_9PLAT</name>
<accession>A0A448WG37</accession>
<gene>
    <name evidence="2" type="ORF">PXEA_LOCUS4318</name>
</gene>
<dbReference type="Proteomes" id="UP000784294">
    <property type="component" value="Unassembled WGS sequence"/>
</dbReference>
<feature type="region of interest" description="Disordered" evidence="1">
    <location>
        <begin position="123"/>
        <end position="161"/>
    </location>
</feature>
<comment type="caution">
    <text evidence="2">The sequence shown here is derived from an EMBL/GenBank/DDBJ whole genome shotgun (WGS) entry which is preliminary data.</text>
</comment>
<protein>
    <submittedName>
        <fullName evidence="2">Uncharacterized protein</fullName>
    </submittedName>
</protein>
<dbReference type="AlphaFoldDB" id="A0A448WG37"/>
<organism evidence="2 3">
    <name type="scientific">Protopolystoma xenopodis</name>
    <dbReference type="NCBI Taxonomy" id="117903"/>
    <lineage>
        <taxon>Eukaryota</taxon>
        <taxon>Metazoa</taxon>
        <taxon>Spiralia</taxon>
        <taxon>Lophotrochozoa</taxon>
        <taxon>Platyhelminthes</taxon>
        <taxon>Monogenea</taxon>
        <taxon>Polyopisthocotylea</taxon>
        <taxon>Polystomatidea</taxon>
        <taxon>Polystomatidae</taxon>
        <taxon>Protopolystoma</taxon>
    </lineage>
</organism>